<organism evidence="2 3">
    <name type="scientific">Ancylostoma duodenale</name>
    <dbReference type="NCBI Taxonomy" id="51022"/>
    <lineage>
        <taxon>Eukaryota</taxon>
        <taxon>Metazoa</taxon>
        <taxon>Ecdysozoa</taxon>
        <taxon>Nematoda</taxon>
        <taxon>Chromadorea</taxon>
        <taxon>Rhabditida</taxon>
        <taxon>Rhabditina</taxon>
        <taxon>Rhabditomorpha</taxon>
        <taxon>Strongyloidea</taxon>
        <taxon>Ancylostomatidae</taxon>
        <taxon>Ancylostomatinae</taxon>
        <taxon>Ancylostoma</taxon>
    </lineage>
</organism>
<feature type="region of interest" description="Disordered" evidence="1">
    <location>
        <begin position="1"/>
        <end position="34"/>
    </location>
</feature>
<evidence type="ECO:0000256" key="1">
    <source>
        <dbReference type="SAM" id="MobiDB-lite"/>
    </source>
</evidence>
<evidence type="ECO:0000313" key="2">
    <source>
        <dbReference type="EMBL" id="KIH52151.1"/>
    </source>
</evidence>
<dbReference type="Proteomes" id="UP000054047">
    <property type="component" value="Unassembled WGS sequence"/>
</dbReference>
<name>A0A0C2G519_9BILA</name>
<feature type="region of interest" description="Disordered" evidence="1">
    <location>
        <begin position="149"/>
        <end position="171"/>
    </location>
</feature>
<dbReference type="EMBL" id="KN744397">
    <property type="protein sequence ID" value="KIH52151.1"/>
    <property type="molecule type" value="Genomic_DNA"/>
</dbReference>
<accession>A0A0C2G519</accession>
<reference evidence="2 3" key="1">
    <citation type="submission" date="2013-12" db="EMBL/GenBank/DDBJ databases">
        <title>Draft genome of the parsitic nematode Ancylostoma duodenale.</title>
        <authorList>
            <person name="Mitreva M."/>
        </authorList>
    </citation>
    <scope>NUCLEOTIDE SEQUENCE [LARGE SCALE GENOMIC DNA]</scope>
    <source>
        <strain evidence="2 3">Zhejiang</strain>
    </source>
</reference>
<dbReference type="AlphaFoldDB" id="A0A0C2G519"/>
<gene>
    <name evidence="2" type="ORF">ANCDUO_17749</name>
</gene>
<sequence>MQAELKAMQKEHIKALRKPKEKDNKDEEEPQSEAMQMYTSLKLKFKSKSKNIVRTKDPSRENQTMSMLERFQKRLAASNQKCPGKILHVPRWLLDIAQGKQFTDHLGGANRMSHVRIRTRITKLMVHKFEAEDEDPKLSKAKDANLREESEDWYNINDPRNKMSQRRRGAI</sequence>
<keyword evidence="3" id="KW-1185">Reference proteome</keyword>
<proteinExistence type="predicted"/>
<evidence type="ECO:0000313" key="3">
    <source>
        <dbReference type="Proteomes" id="UP000054047"/>
    </source>
</evidence>
<feature type="compositionally biased region" description="Basic and acidic residues" evidence="1">
    <location>
        <begin position="7"/>
        <end position="25"/>
    </location>
</feature>
<protein>
    <submittedName>
        <fullName evidence="2">Uncharacterized protein</fullName>
    </submittedName>
</protein>
<dbReference type="OrthoDB" id="442970at2759"/>